<dbReference type="PANTHER" id="PTHR38588">
    <property type="entry name" value="BLL0334 PROTEIN"/>
    <property type="match status" value="1"/>
</dbReference>
<evidence type="ECO:0000313" key="2">
    <source>
        <dbReference type="Proteomes" id="UP000256304"/>
    </source>
</evidence>
<keyword evidence="2" id="KW-1185">Reference proteome</keyword>
<dbReference type="RefSeq" id="WP_116191948.1">
    <property type="nucleotide sequence ID" value="NZ_QTTN01000043.1"/>
</dbReference>
<dbReference type="Proteomes" id="UP000256304">
    <property type="component" value="Unassembled WGS sequence"/>
</dbReference>
<dbReference type="SUPFAM" id="SSF55961">
    <property type="entry name" value="Bet v1-like"/>
    <property type="match status" value="1"/>
</dbReference>
<dbReference type="OrthoDB" id="9787428at2"/>
<dbReference type="Gene3D" id="3.30.530.20">
    <property type="match status" value="1"/>
</dbReference>
<dbReference type="InterPro" id="IPR023393">
    <property type="entry name" value="START-like_dom_sf"/>
</dbReference>
<dbReference type="EMBL" id="QTTN01000043">
    <property type="protein sequence ID" value="REE67331.1"/>
    <property type="molecule type" value="Genomic_DNA"/>
</dbReference>
<comment type="caution">
    <text evidence="1">The sequence shown here is derived from an EMBL/GenBank/DDBJ whole genome shotgun (WGS) entry which is preliminary data.</text>
</comment>
<name>A0A3D9QU87_9BACL</name>
<dbReference type="PANTHER" id="PTHR38588:SF1">
    <property type="entry name" value="BLL0334 PROTEIN"/>
    <property type="match status" value="1"/>
</dbReference>
<sequence length="151" mass="16799">MEVTGSFMIEASREEVWSVLMDAESLAGCVPGVERLAVIDDKHYEAEMFVKVQFMTLRFQAAGELKDAVEAERMTVELRGKALALAGLFRNQLEVRLVHLGDKQTEVSYHMSLQMSGRLASLGSLLVKGTVTKSAAEFAENVKKRFERIST</sequence>
<dbReference type="AlphaFoldDB" id="A0A3D9QU87"/>
<evidence type="ECO:0000313" key="1">
    <source>
        <dbReference type="EMBL" id="REE67331.1"/>
    </source>
</evidence>
<protein>
    <recommendedName>
        <fullName evidence="3">Carbon monoxide dehydrogenase subunit G</fullName>
    </recommendedName>
</protein>
<reference evidence="1 2" key="1">
    <citation type="submission" date="2018-08" db="EMBL/GenBank/DDBJ databases">
        <title>Genomic Encyclopedia of Type Strains, Phase III (KMG-III): the genomes of soil and plant-associated and newly described type strains.</title>
        <authorList>
            <person name="Whitman W."/>
        </authorList>
    </citation>
    <scope>NUCLEOTIDE SEQUENCE [LARGE SCALE GENOMIC DNA]</scope>
    <source>
        <strain evidence="1 2">CGMCC 1.10966</strain>
    </source>
</reference>
<organism evidence="1 2">
    <name type="scientific">Paenibacillus taihuensis</name>
    <dbReference type="NCBI Taxonomy" id="1156355"/>
    <lineage>
        <taxon>Bacteria</taxon>
        <taxon>Bacillati</taxon>
        <taxon>Bacillota</taxon>
        <taxon>Bacilli</taxon>
        <taxon>Bacillales</taxon>
        <taxon>Paenibacillaceae</taxon>
        <taxon>Paenibacillus</taxon>
    </lineage>
</organism>
<dbReference type="InterPro" id="IPR010419">
    <property type="entry name" value="CO_DH_gsu"/>
</dbReference>
<accession>A0A3D9QU87</accession>
<evidence type="ECO:0008006" key="3">
    <source>
        <dbReference type="Google" id="ProtNLM"/>
    </source>
</evidence>
<proteinExistence type="predicted"/>
<dbReference type="Pfam" id="PF06240">
    <property type="entry name" value="COXG"/>
    <property type="match status" value="1"/>
</dbReference>
<gene>
    <name evidence="1" type="ORF">A8990_14336</name>
</gene>